<dbReference type="Gramene" id="KJB17277">
    <property type="protein sequence ID" value="KJB17277"/>
    <property type="gene ID" value="B456_003G118900"/>
</dbReference>
<accession>A0A0D2MGU7</accession>
<keyword evidence="2" id="KW-1185">Reference proteome</keyword>
<dbReference type="Proteomes" id="UP000032304">
    <property type="component" value="Chromosome 3"/>
</dbReference>
<reference evidence="1 2" key="1">
    <citation type="journal article" date="2012" name="Nature">
        <title>Repeated polyploidization of Gossypium genomes and the evolution of spinnable cotton fibres.</title>
        <authorList>
            <person name="Paterson A.H."/>
            <person name="Wendel J.F."/>
            <person name="Gundlach H."/>
            <person name="Guo H."/>
            <person name="Jenkins J."/>
            <person name="Jin D."/>
            <person name="Llewellyn D."/>
            <person name="Showmaker K.C."/>
            <person name="Shu S."/>
            <person name="Udall J."/>
            <person name="Yoo M.J."/>
            <person name="Byers R."/>
            <person name="Chen W."/>
            <person name="Doron-Faigenboim A."/>
            <person name="Duke M.V."/>
            <person name="Gong L."/>
            <person name="Grimwood J."/>
            <person name="Grover C."/>
            <person name="Grupp K."/>
            <person name="Hu G."/>
            <person name="Lee T.H."/>
            <person name="Li J."/>
            <person name="Lin L."/>
            <person name="Liu T."/>
            <person name="Marler B.S."/>
            <person name="Page J.T."/>
            <person name="Roberts A.W."/>
            <person name="Romanel E."/>
            <person name="Sanders W.S."/>
            <person name="Szadkowski E."/>
            <person name="Tan X."/>
            <person name="Tang H."/>
            <person name="Xu C."/>
            <person name="Wang J."/>
            <person name="Wang Z."/>
            <person name="Zhang D."/>
            <person name="Zhang L."/>
            <person name="Ashrafi H."/>
            <person name="Bedon F."/>
            <person name="Bowers J.E."/>
            <person name="Brubaker C.L."/>
            <person name="Chee P.W."/>
            <person name="Das S."/>
            <person name="Gingle A.R."/>
            <person name="Haigler C.H."/>
            <person name="Harker D."/>
            <person name="Hoffmann L.V."/>
            <person name="Hovav R."/>
            <person name="Jones D.C."/>
            <person name="Lemke C."/>
            <person name="Mansoor S."/>
            <person name="ur Rahman M."/>
            <person name="Rainville L.N."/>
            <person name="Rambani A."/>
            <person name="Reddy U.K."/>
            <person name="Rong J.K."/>
            <person name="Saranga Y."/>
            <person name="Scheffler B.E."/>
            <person name="Scheffler J.A."/>
            <person name="Stelly D.M."/>
            <person name="Triplett B.A."/>
            <person name="Van Deynze A."/>
            <person name="Vaslin M.F."/>
            <person name="Waghmare V.N."/>
            <person name="Walford S.A."/>
            <person name="Wright R.J."/>
            <person name="Zaki E.A."/>
            <person name="Zhang T."/>
            <person name="Dennis E.S."/>
            <person name="Mayer K.F."/>
            <person name="Peterson D.G."/>
            <person name="Rokhsar D.S."/>
            <person name="Wang X."/>
            <person name="Schmutz J."/>
        </authorList>
    </citation>
    <scope>NUCLEOTIDE SEQUENCE [LARGE SCALE GENOMIC DNA]</scope>
</reference>
<dbReference type="EMBL" id="CM001742">
    <property type="protein sequence ID" value="KJB17277.1"/>
    <property type="molecule type" value="Genomic_DNA"/>
</dbReference>
<gene>
    <name evidence="1" type="ORF">B456_003G118900</name>
</gene>
<proteinExistence type="predicted"/>
<evidence type="ECO:0000313" key="1">
    <source>
        <dbReference type="EMBL" id="KJB17277.1"/>
    </source>
</evidence>
<dbReference type="AlphaFoldDB" id="A0A0D2MGU7"/>
<sequence length="84" mass="8884">MLTFESQKIQGSQSIVAKLTTLLSSSVSTTSPPSIVSPLALAACWFSSVVPSNLPANSMISSSAKIEMNFQLGGFIEPEEGYDK</sequence>
<organism evidence="1 2">
    <name type="scientific">Gossypium raimondii</name>
    <name type="common">Peruvian cotton</name>
    <name type="synonym">Gossypium klotzschianum subsp. raimondii</name>
    <dbReference type="NCBI Taxonomy" id="29730"/>
    <lineage>
        <taxon>Eukaryota</taxon>
        <taxon>Viridiplantae</taxon>
        <taxon>Streptophyta</taxon>
        <taxon>Embryophyta</taxon>
        <taxon>Tracheophyta</taxon>
        <taxon>Spermatophyta</taxon>
        <taxon>Magnoliopsida</taxon>
        <taxon>eudicotyledons</taxon>
        <taxon>Gunneridae</taxon>
        <taxon>Pentapetalae</taxon>
        <taxon>rosids</taxon>
        <taxon>malvids</taxon>
        <taxon>Malvales</taxon>
        <taxon>Malvaceae</taxon>
        <taxon>Malvoideae</taxon>
        <taxon>Gossypium</taxon>
    </lineage>
</organism>
<name>A0A0D2MGU7_GOSRA</name>
<protein>
    <submittedName>
        <fullName evidence="1">Uncharacterized protein</fullName>
    </submittedName>
</protein>
<evidence type="ECO:0000313" key="2">
    <source>
        <dbReference type="Proteomes" id="UP000032304"/>
    </source>
</evidence>